<protein>
    <submittedName>
        <fullName evidence="2">Uncharacterized protein</fullName>
    </submittedName>
</protein>
<dbReference type="AlphaFoldDB" id="A0AAJ6BLA4"/>
<accession>A0AAJ6BLA4</accession>
<feature type="chain" id="PRO_5042465534" evidence="1">
    <location>
        <begin position="41"/>
        <end position="308"/>
    </location>
</feature>
<feature type="signal peptide" evidence="1">
    <location>
        <begin position="1"/>
        <end position="40"/>
    </location>
</feature>
<keyword evidence="1" id="KW-0732">Signal</keyword>
<evidence type="ECO:0000256" key="1">
    <source>
        <dbReference type="SAM" id="SignalP"/>
    </source>
</evidence>
<reference evidence="2" key="1">
    <citation type="submission" date="2023-03" db="EMBL/GenBank/DDBJ databases">
        <title>Andean soil-derived lignocellulolytic bacterial consortium as a source of novel taxa and putative plastic-active enzymes.</title>
        <authorList>
            <person name="Diaz-Garcia L."/>
            <person name="Chuvochina M."/>
            <person name="Feuerriegel G."/>
            <person name="Bunk B."/>
            <person name="Sproer C."/>
            <person name="Streit W.R."/>
            <person name="Rodriguez L.M."/>
            <person name="Overmann J."/>
            <person name="Jimenez D.J."/>
        </authorList>
    </citation>
    <scope>NUCLEOTIDE SEQUENCE</scope>
    <source>
        <strain evidence="2">MAG 833</strain>
    </source>
</reference>
<dbReference type="Proteomes" id="UP001213664">
    <property type="component" value="Chromosome"/>
</dbReference>
<dbReference type="EMBL" id="CP119326">
    <property type="protein sequence ID" value="WEK40147.1"/>
    <property type="molecule type" value="Genomic_DNA"/>
</dbReference>
<evidence type="ECO:0000313" key="3">
    <source>
        <dbReference type="Proteomes" id="UP001213664"/>
    </source>
</evidence>
<organism evidence="2 3">
    <name type="scientific">Candidatus Brevundimonas colombiensis</name>
    <dbReference type="NCBI Taxonomy" id="3121376"/>
    <lineage>
        <taxon>Bacteria</taxon>
        <taxon>Pseudomonadati</taxon>
        <taxon>Pseudomonadota</taxon>
        <taxon>Alphaproteobacteria</taxon>
        <taxon>Caulobacterales</taxon>
        <taxon>Caulobacteraceae</taxon>
        <taxon>Brevundimonas</taxon>
    </lineage>
</organism>
<name>A0AAJ6BLA4_9CAUL</name>
<proteinExistence type="predicted"/>
<evidence type="ECO:0000313" key="2">
    <source>
        <dbReference type="EMBL" id="WEK40147.1"/>
    </source>
</evidence>
<sequence length="308" mass="32536">MISTRIAPTRVAPTRVASIRIALAGATALALTLTAGAASAQNQAPTNQDRLGAVVGALFGDRLGLSAMDQAWLRGGRPLRDGQTQFTGRVDAGVRAGTVSASAATRLRADYTALVDLENRYAADGISAQERADLNARYTALTQTLESGASGYGDANTVAEGRAAFDARVDAAVSARRITRTEATRLKADYQAVIQIENRYKADGSINATERADLDARLDALDLRVGDGPAGQTPTTVLPARTRLANLETSVTTAERSGAVTRADAADIRVELGDLTRLEAAYSRTTPSSDDTAYLTRRIGELESRARR</sequence>
<gene>
    <name evidence="2" type="ORF">P0Y50_00675</name>
</gene>